<gene>
    <name evidence="1" type="ORF">ASN18_2534</name>
</gene>
<accession>A0ABR5SER7</accession>
<dbReference type="Proteomes" id="UP000060487">
    <property type="component" value="Unassembled WGS sequence"/>
</dbReference>
<proteinExistence type="predicted"/>
<protein>
    <submittedName>
        <fullName evidence="1">Uncharacterized protein</fullName>
    </submittedName>
</protein>
<evidence type="ECO:0000313" key="2">
    <source>
        <dbReference type="Proteomes" id="UP000060487"/>
    </source>
</evidence>
<sequence>MFYIAWVIVVIMVALWKRELRDARTAYINILGELKSERLEFDKLREKYMILLKEQGVRTGNTGKLKTRAASLNSDSK</sequence>
<dbReference type="EMBL" id="LNQR01000090">
    <property type="protein sequence ID" value="KWT82085.1"/>
    <property type="molecule type" value="Genomic_DNA"/>
</dbReference>
<reference evidence="1 2" key="1">
    <citation type="submission" date="2015-11" db="EMBL/GenBank/DDBJ databases">
        <authorList>
            <person name="Lin W."/>
        </authorList>
    </citation>
    <scope>NUCLEOTIDE SEQUENCE [LARGE SCALE GENOMIC DNA]</scope>
    <source>
        <strain evidence="1 2">HCH-1</strain>
    </source>
</reference>
<dbReference type="RefSeq" id="WP_085053150.1">
    <property type="nucleotide sequence ID" value="NZ_LNQR01000090.1"/>
</dbReference>
<evidence type="ECO:0000313" key="1">
    <source>
        <dbReference type="EMBL" id="KWT82085.1"/>
    </source>
</evidence>
<keyword evidence="2" id="KW-1185">Reference proteome</keyword>
<comment type="caution">
    <text evidence="1">The sequence shown here is derived from an EMBL/GenBank/DDBJ whole genome shotgun (WGS) entry which is preliminary data.</text>
</comment>
<name>A0ABR5SER7_9BACT</name>
<organism evidence="1 2">
    <name type="scientific">Candidatus Magnetominusculus xianensis</name>
    <dbReference type="NCBI Taxonomy" id="1748249"/>
    <lineage>
        <taxon>Bacteria</taxon>
        <taxon>Pseudomonadati</taxon>
        <taxon>Nitrospirota</taxon>
        <taxon>Nitrospiria</taxon>
        <taxon>Nitrospirales</taxon>
        <taxon>Nitrospiraceae</taxon>
        <taxon>Candidatus Magnetominusculus</taxon>
    </lineage>
</organism>